<dbReference type="GO" id="GO:0004331">
    <property type="term" value="F:fructose-2,6-bisphosphate 2-phosphatase activity"/>
    <property type="evidence" value="ECO:0007669"/>
    <property type="project" value="TreeGrafter"/>
</dbReference>
<dbReference type="EMBL" id="FOGJ01000003">
    <property type="protein sequence ID" value="SER23391.1"/>
    <property type="molecule type" value="Genomic_DNA"/>
</dbReference>
<dbReference type="GO" id="GO:0005829">
    <property type="term" value="C:cytosol"/>
    <property type="evidence" value="ECO:0007669"/>
    <property type="project" value="TreeGrafter"/>
</dbReference>
<evidence type="ECO:0000256" key="2">
    <source>
        <dbReference type="PIRSR" id="PIRSR613078-1"/>
    </source>
</evidence>
<dbReference type="SUPFAM" id="SSF53254">
    <property type="entry name" value="Phosphoglycerate mutase-like"/>
    <property type="match status" value="1"/>
</dbReference>
<sequence>MYWYFVRHGETRWNKERLFQGATDIPLDDTGRDQAREAGLRLKNEGISIKKVYSSPLDRAIETAELITGIDRSQFVVDERIKEMYFGELEGTDYDIVKAREKELFENPQEYVNCEPKKGVETYDSIVGRAGDFISYLKDMEKEYEPSDCILIQTHGACMRALLTNLRGSDLSDFWNIKVGNCQFFCFECKDGNISEIDIPRLNEGTTGGKV</sequence>
<dbReference type="PIRSF" id="PIRSF000709">
    <property type="entry name" value="6PFK_2-Ptase"/>
    <property type="match status" value="1"/>
</dbReference>
<feature type="binding site" evidence="3">
    <location>
        <position position="59"/>
    </location>
    <ligand>
        <name>substrate</name>
    </ligand>
</feature>
<organism evidence="4 5">
    <name type="scientific">Butyrivibrio fibrisolvens</name>
    <dbReference type="NCBI Taxonomy" id="831"/>
    <lineage>
        <taxon>Bacteria</taxon>
        <taxon>Bacillati</taxon>
        <taxon>Bacillota</taxon>
        <taxon>Clostridia</taxon>
        <taxon>Lachnospirales</taxon>
        <taxon>Lachnospiraceae</taxon>
        <taxon>Butyrivibrio</taxon>
    </lineage>
</organism>
<feature type="active site" description="Proton donor/acceptor" evidence="2">
    <location>
        <position position="83"/>
    </location>
</feature>
<reference evidence="4 5" key="1">
    <citation type="submission" date="2016-10" db="EMBL/GenBank/DDBJ databases">
        <authorList>
            <person name="de Groot N.N."/>
        </authorList>
    </citation>
    <scope>NUCLEOTIDE SEQUENCE [LARGE SCALE GENOMIC DNA]</scope>
    <source>
        <strain evidence="4 5">AR40</strain>
    </source>
</reference>
<feature type="binding site" evidence="3">
    <location>
        <begin position="7"/>
        <end position="14"/>
    </location>
    <ligand>
        <name>substrate</name>
    </ligand>
</feature>
<dbReference type="PANTHER" id="PTHR46517:SF1">
    <property type="entry name" value="FRUCTOSE-2,6-BISPHOSPHATASE TIGAR"/>
    <property type="match status" value="1"/>
</dbReference>
<evidence type="ECO:0000313" key="4">
    <source>
        <dbReference type="EMBL" id="SER23391.1"/>
    </source>
</evidence>
<dbReference type="Pfam" id="PF00300">
    <property type="entry name" value="His_Phos_1"/>
    <property type="match status" value="1"/>
</dbReference>
<dbReference type="AlphaFoldDB" id="A0A1H9MIM1"/>
<dbReference type="InterPro" id="IPR051695">
    <property type="entry name" value="Phosphoglycerate_Mutase"/>
</dbReference>
<dbReference type="InterPro" id="IPR013078">
    <property type="entry name" value="His_Pase_superF_clade-1"/>
</dbReference>
<proteinExistence type="predicted"/>
<accession>A0A1H9MIM1</accession>
<gene>
    <name evidence="4" type="ORF">SAMN04487884_103116</name>
</gene>
<dbReference type="GO" id="GO:0045820">
    <property type="term" value="P:negative regulation of glycolytic process"/>
    <property type="evidence" value="ECO:0007669"/>
    <property type="project" value="TreeGrafter"/>
</dbReference>
<evidence type="ECO:0000256" key="1">
    <source>
        <dbReference type="ARBA" id="ARBA00022801"/>
    </source>
</evidence>
<dbReference type="PANTHER" id="PTHR46517">
    <property type="entry name" value="FRUCTOSE-2,6-BISPHOSPHATASE TIGAR"/>
    <property type="match status" value="1"/>
</dbReference>
<feature type="active site" description="Tele-phosphohistidine intermediate" evidence="2">
    <location>
        <position position="8"/>
    </location>
</feature>
<protein>
    <submittedName>
        <fullName evidence="4">Probable phosphoglycerate mutase</fullName>
    </submittedName>
</protein>
<dbReference type="Gene3D" id="3.40.50.1240">
    <property type="entry name" value="Phosphoglycerate mutase-like"/>
    <property type="match status" value="1"/>
</dbReference>
<dbReference type="RefSeq" id="WP_074754335.1">
    <property type="nucleotide sequence ID" value="NZ_FOGJ01000003.1"/>
</dbReference>
<evidence type="ECO:0000256" key="3">
    <source>
        <dbReference type="PIRSR" id="PIRSR613078-2"/>
    </source>
</evidence>
<dbReference type="Proteomes" id="UP000182584">
    <property type="component" value="Unassembled WGS sequence"/>
</dbReference>
<dbReference type="InterPro" id="IPR029033">
    <property type="entry name" value="His_PPase_superfam"/>
</dbReference>
<dbReference type="SMART" id="SM00855">
    <property type="entry name" value="PGAM"/>
    <property type="match status" value="1"/>
</dbReference>
<dbReference type="OrthoDB" id="9781415at2"/>
<keyword evidence="1" id="KW-0378">Hydrolase</keyword>
<dbReference type="GO" id="GO:0043456">
    <property type="term" value="P:regulation of pentose-phosphate shunt"/>
    <property type="evidence" value="ECO:0007669"/>
    <property type="project" value="TreeGrafter"/>
</dbReference>
<evidence type="ECO:0000313" key="5">
    <source>
        <dbReference type="Proteomes" id="UP000182584"/>
    </source>
</evidence>
<dbReference type="eggNOG" id="COG0406">
    <property type="taxonomic scope" value="Bacteria"/>
</dbReference>
<dbReference type="CDD" id="cd07067">
    <property type="entry name" value="HP_PGM_like"/>
    <property type="match status" value="1"/>
</dbReference>
<name>A0A1H9MIM1_BUTFI</name>